<dbReference type="InterPro" id="IPR003347">
    <property type="entry name" value="JmjC_dom"/>
</dbReference>
<evidence type="ECO:0000313" key="2">
    <source>
        <dbReference type="EMBL" id="TPX15451.1"/>
    </source>
</evidence>
<dbReference type="EMBL" id="SKBQ01000021">
    <property type="protein sequence ID" value="TPX15451.1"/>
    <property type="molecule type" value="Genomic_DNA"/>
</dbReference>
<gene>
    <name evidence="2" type="ORF">E0L32_004431</name>
</gene>
<dbReference type="PANTHER" id="PTHR12461">
    <property type="entry name" value="HYPOXIA-INDUCIBLE FACTOR 1 ALPHA INHIBITOR-RELATED"/>
    <property type="match status" value="1"/>
</dbReference>
<dbReference type="OrthoDB" id="263283at2759"/>
<evidence type="ECO:0000259" key="1">
    <source>
        <dbReference type="PROSITE" id="PS51184"/>
    </source>
</evidence>
<dbReference type="PANTHER" id="PTHR12461:SF105">
    <property type="entry name" value="HYPOXIA-INDUCIBLE FACTOR 1-ALPHA INHIBITOR"/>
    <property type="match status" value="1"/>
</dbReference>
<dbReference type="Pfam" id="PF13621">
    <property type="entry name" value="Cupin_8"/>
    <property type="match status" value="1"/>
</dbReference>
<feature type="domain" description="JmjC" evidence="1">
    <location>
        <begin position="172"/>
        <end position="347"/>
    </location>
</feature>
<dbReference type="GeneID" id="41971878"/>
<dbReference type="PROSITE" id="PS51184">
    <property type="entry name" value="JMJC"/>
    <property type="match status" value="1"/>
</dbReference>
<dbReference type="Gene3D" id="2.60.120.650">
    <property type="entry name" value="Cupin"/>
    <property type="match status" value="1"/>
</dbReference>
<dbReference type="InParanoid" id="A0A507BER5"/>
<dbReference type="SUPFAM" id="SSF51197">
    <property type="entry name" value="Clavaminate synthase-like"/>
    <property type="match status" value="1"/>
</dbReference>
<reference evidence="2 3" key="1">
    <citation type="submission" date="2019-06" db="EMBL/GenBank/DDBJ databases">
        <title>Draft genome sequence of the filamentous fungus Phialemoniopsis curvata isolated from diesel fuel.</title>
        <authorList>
            <person name="Varaljay V.A."/>
            <person name="Lyon W.J."/>
            <person name="Crouch A.L."/>
            <person name="Drake C.E."/>
            <person name="Hollomon J.M."/>
            <person name="Nadeau L.J."/>
            <person name="Nunn H.S."/>
            <person name="Stevenson B.S."/>
            <person name="Bojanowski C.L."/>
            <person name="Crookes-Goodson W.J."/>
        </authorList>
    </citation>
    <scope>NUCLEOTIDE SEQUENCE [LARGE SCALE GENOMIC DNA]</scope>
    <source>
        <strain evidence="2 3">D216</strain>
    </source>
</reference>
<dbReference type="RefSeq" id="XP_030997162.1">
    <property type="nucleotide sequence ID" value="XM_031138841.1"/>
</dbReference>
<protein>
    <recommendedName>
        <fullName evidence="1">JmjC domain-containing protein</fullName>
    </recommendedName>
</protein>
<evidence type="ECO:0000313" key="3">
    <source>
        <dbReference type="Proteomes" id="UP000319257"/>
    </source>
</evidence>
<sequence>MKLHSGGSKAALRCLSRWSIQCYSHSARVTPVPALQNHALPLDRFREAAYKAEKPLIIKAAYEQGTLPAVSRWFVPEGSDEAASGVQKWTTTPYLEQFAGTAFPYELIAPQNENSSKADIVHHFQSWLSKSGDETYTALASILAHHTSVCGPYQSTQPQLLRFYAPLALLVAALKFNREHSHTPLTKLYIAQSALADLPPELQTDVPAPEIVRHAGKGDVYDSSVWLGLEPTYTPWHRDPNPNLFVQLCSSKTVRTMSPSAGEHVFRMVQMRLGQSGSSRIRGEEMMLGPEREALHEAIWGSDTAEGLREAHLDPGDSLFIPKGWWHSVKSDFADGRLNGSVNWWFR</sequence>
<organism evidence="2 3">
    <name type="scientific">Thyridium curvatum</name>
    <dbReference type="NCBI Taxonomy" id="1093900"/>
    <lineage>
        <taxon>Eukaryota</taxon>
        <taxon>Fungi</taxon>
        <taxon>Dikarya</taxon>
        <taxon>Ascomycota</taxon>
        <taxon>Pezizomycotina</taxon>
        <taxon>Sordariomycetes</taxon>
        <taxon>Sordariomycetidae</taxon>
        <taxon>Thyridiales</taxon>
        <taxon>Thyridiaceae</taxon>
        <taxon>Thyridium</taxon>
    </lineage>
</organism>
<proteinExistence type="predicted"/>
<dbReference type="Proteomes" id="UP000319257">
    <property type="component" value="Unassembled WGS sequence"/>
</dbReference>
<dbReference type="AlphaFoldDB" id="A0A507BER5"/>
<name>A0A507BER5_9PEZI</name>
<accession>A0A507BER5</accession>
<dbReference type="InterPro" id="IPR041667">
    <property type="entry name" value="Cupin_8"/>
</dbReference>
<keyword evidence="3" id="KW-1185">Reference proteome</keyword>
<comment type="caution">
    <text evidence="2">The sequence shown here is derived from an EMBL/GenBank/DDBJ whole genome shotgun (WGS) entry which is preliminary data.</text>
</comment>